<evidence type="ECO:0000313" key="7">
    <source>
        <dbReference type="Proteomes" id="UP000611215"/>
    </source>
</evidence>
<dbReference type="GO" id="GO:0008830">
    <property type="term" value="F:dTDP-4-dehydrorhamnose 3,5-epimerase activity"/>
    <property type="evidence" value="ECO:0007669"/>
    <property type="project" value="UniProtKB-EC"/>
</dbReference>
<dbReference type="CDD" id="cd00438">
    <property type="entry name" value="cupin_RmlC"/>
    <property type="match status" value="1"/>
</dbReference>
<name>A0ABS0EHP5_9FLAO</name>
<gene>
    <name evidence="6" type="primary">rfbC</name>
    <name evidence="6" type="ORF">ITJ86_03825</name>
</gene>
<protein>
    <recommendedName>
        <fullName evidence="4 5">dTDP-4-dehydrorhamnose 3,5-epimerase</fullName>
        <ecNumber evidence="3 5">5.1.3.13</ecNumber>
    </recommendedName>
    <alternativeName>
        <fullName evidence="5">Thymidine diphospho-4-keto-rhamnose 3,5-epimerase</fullName>
    </alternativeName>
</protein>
<accession>A0ABS0EHP5</accession>
<comment type="catalytic activity">
    <reaction evidence="1 5">
        <text>dTDP-4-dehydro-6-deoxy-alpha-D-glucose = dTDP-4-dehydro-beta-L-rhamnose</text>
        <dbReference type="Rhea" id="RHEA:16969"/>
        <dbReference type="ChEBI" id="CHEBI:57649"/>
        <dbReference type="ChEBI" id="CHEBI:62830"/>
        <dbReference type="EC" id="5.1.3.13"/>
    </reaction>
</comment>
<evidence type="ECO:0000313" key="6">
    <source>
        <dbReference type="EMBL" id="MBF8149010.1"/>
    </source>
</evidence>
<dbReference type="EC" id="5.1.3.13" evidence="3 5"/>
<evidence type="ECO:0000256" key="3">
    <source>
        <dbReference type="ARBA" id="ARBA00012098"/>
    </source>
</evidence>
<dbReference type="NCBIfam" id="TIGR01221">
    <property type="entry name" value="rmlC"/>
    <property type="match status" value="1"/>
</dbReference>
<evidence type="ECO:0000256" key="2">
    <source>
        <dbReference type="ARBA" id="ARBA00001997"/>
    </source>
</evidence>
<comment type="pathway">
    <text evidence="5">Carbohydrate biosynthesis; dTDP-L-rhamnose biosynthesis.</text>
</comment>
<organism evidence="6 7">
    <name type="scientific">Winogradskyella marina</name>
    <dbReference type="NCBI Taxonomy" id="2785530"/>
    <lineage>
        <taxon>Bacteria</taxon>
        <taxon>Pseudomonadati</taxon>
        <taxon>Bacteroidota</taxon>
        <taxon>Flavobacteriia</taxon>
        <taxon>Flavobacteriales</taxon>
        <taxon>Flavobacteriaceae</taxon>
        <taxon>Winogradskyella</taxon>
    </lineage>
</organism>
<proteinExistence type="inferred from homology"/>
<comment type="subunit">
    <text evidence="5">Homodimer.</text>
</comment>
<dbReference type="SUPFAM" id="SSF51182">
    <property type="entry name" value="RmlC-like cupins"/>
    <property type="match status" value="1"/>
</dbReference>
<dbReference type="PANTHER" id="PTHR21047:SF2">
    <property type="entry name" value="THYMIDINE DIPHOSPHO-4-KETO-RHAMNOSE 3,5-EPIMERASE"/>
    <property type="match status" value="1"/>
</dbReference>
<evidence type="ECO:0000256" key="1">
    <source>
        <dbReference type="ARBA" id="ARBA00001298"/>
    </source>
</evidence>
<keyword evidence="7" id="KW-1185">Reference proteome</keyword>
<evidence type="ECO:0000256" key="4">
    <source>
        <dbReference type="ARBA" id="ARBA00019595"/>
    </source>
</evidence>
<dbReference type="Gene3D" id="2.60.120.10">
    <property type="entry name" value="Jelly Rolls"/>
    <property type="match status" value="1"/>
</dbReference>
<dbReference type="Proteomes" id="UP000611215">
    <property type="component" value="Unassembled WGS sequence"/>
</dbReference>
<dbReference type="Pfam" id="PF00908">
    <property type="entry name" value="dTDP_sugar_isom"/>
    <property type="match status" value="1"/>
</dbReference>
<sequence length="181" mass="20623">MIAKETKLKGCFIIEPQVFEDKRGYFVENYNQKSFKKALGLDVNFVQDNESKSSKGVLRGLHYQTGKFAQAKLVRVIKGSVLDVVVDLRPKSPTFGEHVTIELSEQNKTQFFVPRGFAHGFLVLEDNTIFSYKCDNFYNKESEGGIIFNDEELGIDWKLSAQDLIISDKDKELPKFSKAIL</sequence>
<dbReference type="InterPro" id="IPR000888">
    <property type="entry name" value="RmlC-like"/>
</dbReference>
<dbReference type="InterPro" id="IPR011051">
    <property type="entry name" value="RmlC_Cupin_sf"/>
</dbReference>
<comment type="function">
    <text evidence="2 5">Catalyzes the epimerization of the C3' and C5'positions of dTDP-6-deoxy-D-xylo-4-hexulose, forming dTDP-6-deoxy-L-lyxo-4-hexulose.</text>
</comment>
<comment type="caution">
    <text evidence="6">The sequence shown here is derived from an EMBL/GenBank/DDBJ whole genome shotgun (WGS) entry which is preliminary data.</text>
</comment>
<dbReference type="RefSeq" id="WP_195870288.1">
    <property type="nucleotide sequence ID" value="NZ_JADOET010000002.1"/>
</dbReference>
<dbReference type="EMBL" id="JADOET010000002">
    <property type="protein sequence ID" value="MBF8149010.1"/>
    <property type="molecule type" value="Genomic_DNA"/>
</dbReference>
<dbReference type="PANTHER" id="PTHR21047">
    <property type="entry name" value="DTDP-6-DEOXY-D-GLUCOSE-3,5 EPIMERASE"/>
    <property type="match status" value="1"/>
</dbReference>
<comment type="similarity">
    <text evidence="5">Belongs to the dTDP-4-dehydrorhamnose 3,5-epimerase family.</text>
</comment>
<evidence type="ECO:0000256" key="5">
    <source>
        <dbReference type="RuleBase" id="RU364069"/>
    </source>
</evidence>
<keyword evidence="5 6" id="KW-0413">Isomerase</keyword>
<dbReference type="InterPro" id="IPR014710">
    <property type="entry name" value="RmlC-like_jellyroll"/>
</dbReference>
<reference evidence="6 7" key="1">
    <citation type="submission" date="2020-11" db="EMBL/GenBank/DDBJ databases">
        <title>Winogradskyella marina sp. nov., isolated from marine sediment.</title>
        <authorList>
            <person name="Bo J."/>
            <person name="Wang S."/>
            <person name="Song X."/>
            <person name="Du Z."/>
        </authorList>
    </citation>
    <scope>NUCLEOTIDE SEQUENCE [LARGE SCALE GENOMIC DNA]</scope>
    <source>
        <strain evidence="6 7">F6397</strain>
    </source>
</reference>